<protein>
    <recommendedName>
        <fullName evidence="1">Fungal-type protein kinase domain-containing protein</fullName>
    </recommendedName>
</protein>
<dbReference type="OrthoDB" id="3270165at2759"/>
<dbReference type="EMBL" id="KE504131">
    <property type="protein sequence ID" value="EPT03286.1"/>
    <property type="molecule type" value="Genomic_DNA"/>
</dbReference>
<sequence>MPSSAARIHKLDTSLSTSRSSTMLLSALRDAVAEGCNRRGVTHRKNSENNLMFLATTRDSEDLAYSFSWRDFLRKHGMKANLSTWEDYCEKLSDERQAKKSPDASIDEVGTIMFRAVETSTYEVMCEARHDLESVYWLLLFLMPPHLCRHGGYRNERFTSVFAAIDWVQLAMMKFGWPQDPYPPAIVPSNLALSDLLEDLREALEFNSPAYRRPVQHITYAQILAVLEKALYNEDWPQDAVPEEVPPRNYTETESDILKRQKNMEEDLAGTHFLDLRLSVEAESLDRMDGPVDELENVAGGAIAQGTAGSTKHDGQPKDEENMLWQGSLAQVNLPAQPVAAPSRTLHFPATQC</sequence>
<keyword evidence="3" id="KW-1185">Reference proteome</keyword>
<evidence type="ECO:0000313" key="3">
    <source>
        <dbReference type="Proteomes" id="UP000015241"/>
    </source>
</evidence>
<organism evidence="2 3">
    <name type="scientific">Fomitopsis schrenkii</name>
    <name type="common">Brown rot fungus</name>
    <dbReference type="NCBI Taxonomy" id="2126942"/>
    <lineage>
        <taxon>Eukaryota</taxon>
        <taxon>Fungi</taxon>
        <taxon>Dikarya</taxon>
        <taxon>Basidiomycota</taxon>
        <taxon>Agaricomycotina</taxon>
        <taxon>Agaricomycetes</taxon>
        <taxon>Polyporales</taxon>
        <taxon>Fomitopsis</taxon>
    </lineage>
</organism>
<dbReference type="InterPro" id="IPR040976">
    <property type="entry name" value="Pkinase_fungal"/>
</dbReference>
<dbReference type="Pfam" id="PF17667">
    <property type="entry name" value="Pkinase_fungal"/>
    <property type="match status" value="1"/>
</dbReference>
<proteinExistence type="predicted"/>
<evidence type="ECO:0000313" key="2">
    <source>
        <dbReference type="EMBL" id="EPT03286.1"/>
    </source>
</evidence>
<name>S8FPU3_FOMSC</name>
<dbReference type="InParanoid" id="S8FPU3"/>
<evidence type="ECO:0000259" key="1">
    <source>
        <dbReference type="Pfam" id="PF17667"/>
    </source>
</evidence>
<accession>S8FPU3</accession>
<reference evidence="2 3" key="1">
    <citation type="journal article" date="2012" name="Science">
        <title>The Paleozoic origin of enzymatic lignin decomposition reconstructed from 31 fungal genomes.</title>
        <authorList>
            <person name="Floudas D."/>
            <person name="Binder M."/>
            <person name="Riley R."/>
            <person name="Barry K."/>
            <person name="Blanchette R.A."/>
            <person name="Henrissat B."/>
            <person name="Martinez A.T."/>
            <person name="Otillar R."/>
            <person name="Spatafora J.W."/>
            <person name="Yadav J.S."/>
            <person name="Aerts A."/>
            <person name="Benoit I."/>
            <person name="Boyd A."/>
            <person name="Carlson A."/>
            <person name="Copeland A."/>
            <person name="Coutinho P.M."/>
            <person name="de Vries R.P."/>
            <person name="Ferreira P."/>
            <person name="Findley K."/>
            <person name="Foster B."/>
            <person name="Gaskell J."/>
            <person name="Glotzer D."/>
            <person name="Gorecki P."/>
            <person name="Heitman J."/>
            <person name="Hesse C."/>
            <person name="Hori C."/>
            <person name="Igarashi K."/>
            <person name="Jurgens J.A."/>
            <person name="Kallen N."/>
            <person name="Kersten P."/>
            <person name="Kohler A."/>
            <person name="Kuees U."/>
            <person name="Kumar T.K.A."/>
            <person name="Kuo A."/>
            <person name="LaButti K."/>
            <person name="Larrondo L.F."/>
            <person name="Lindquist E."/>
            <person name="Ling A."/>
            <person name="Lombard V."/>
            <person name="Lucas S."/>
            <person name="Lundell T."/>
            <person name="Martin R."/>
            <person name="McLaughlin D.J."/>
            <person name="Morgenstern I."/>
            <person name="Morin E."/>
            <person name="Murat C."/>
            <person name="Nagy L.G."/>
            <person name="Nolan M."/>
            <person name="Ohm R.A."/>
            <person name="Patyshakuliyeva A."/>
            <person name="Rokas A."/>
            <person name="Ruiz-Duenas F.J."/>
            <person name="Sabat G."/>
            <person name="Salamov A."/>
            <person name="Samejima M."/>
            <person name="Schmutz J."/>
            <person name="Slot J.C."/>
            <person name="St John F."/>
            <person name="Stenlid J."/>
            <person name="Sun H."/>
            <person name="Sun S."/>
            <person name="Syed K."/>
            <person name="Tsang A."/>
            <person name="Wiebenga A."/>
            <person name="Young D."/>
            <person name="Pisabarro A."/>
            <person name="Eastwood D.C."/>
            <person name="Martin F."/>
            <person name="Cullen D."/>
            <person name="Grigoriev I.V."/>
            <person name="Hibbett D.S."/>
        </authorList>
    </citation>
    <scope>NUCLEOTIDE SEQUENCE</scope>
    <source>
        <strain evidence="3">FP-58527</strain>
    </source>
</reference>
<gene>
    <name evidence="2" type="ORF">FOMPIDRAFT_91442</name>
</gene>
<feature type="domain" description="Fungal-type protein kinase" evidence="1">
    <location>
        <begin position="14"/>
        <end position="142"/>
    </location>
</feature>
<dbReference type="HOGENOM" id="CLU_785348_0_0_1"/>
<dbReference type="STRING" id="743788.S8FPU3"/>
<dbReference type="AlphaFoldDB" id="S8FPU3"/>
<dbReference type="Proteomes" id="UP000015241">
    <property type="component" value="Unassembled WGS sequence"/>
</dbReference>